<evidence type="ECO:0000256" key="2">
    <source>
        <dbReference type="SAM" id="Phobius"/>
    </source>
</evidence>
<evidence type="ECO:0000313" key="4">
    <source>
        <dbReference type="Proteomes" id="UP000433089"/>
    </source>
</evidence>
<gene>
    <name evidence="3" type="ORF">BACI348_41613</name>
</gene>
<keyword evidence="2" id="KW-0472">Membrane</keyword>
<proteinExistence type="predicted"/>
<name>A0A653TI81_BACAB</name>
<protein>
    <submittedName>
        <fullName evidence="3">Uncharacterized protein</fullName>
    </submittedName>
</protein>
<feature type="transmembrane region" description="Helical" evidence="2">
    <location>
        <begin position="89"/>
        <end position="111"/>
    </location>
</feature>
<evidence type="ECO:0000256" key="1">
    <source>
        <dbReference type="SAM" id="MobiDB-lite"/>
    </source>
</evidence>
<feature type="compositionally biased region" description="Low complexity" evidence="1">
    <location>
        <begin position="269"/>
        <end position="280"/>
    </location>
</feature>
<organism evidence="3 4">
    <name type="scientific">Bacillus altitudinis</name>
    <dbReference type="NCBI Taxonomy" id="293387"/>
    <lineage>
        <taxon>Bacteria</taxon>
        <taxon>Bacillati</taxon>
        <taxon>Bacillota</taxon>
        <taxon>Bacilli</taxon>
        <taxon>Bacillales</taxon>
        <taxon>Bacillaceae</taxon>
        <taxon>Bacillus</taxon>
    </lineage>
</organism>
<feature type="transmembrane region" description="Helical" evidence="2">
    <location>
        <begin position="123"/>
        <end position="141"/>
    </location>
</feature>
<dbReference type="AlphaFoldDB" id="A0A653TI81"/>
<evidence type="ECO:0000313" key="3">
    <source>
        <dbReference type="EMBL" id="VXB81118.1"/>
    </source>
</evidence>
<feature type="region of interest" description="Disordered" evidence="1">
    <location>
        <begin position="258"/>
        <end position="280"/>
    </location>
</feature>
<keyword evidence="2" id="KW-1133">Transmembrane helix</keyword>
<keyword evidence="2" id="KW-0812">Transmembrane</keyword>
<sequence>MDYVGFLKTMGIPGNLAAATILFIIIFKLIRPINLLSSSIFEQKLLTKDMVILLLSIKYLGQTLWWVLINLSILFIFDVPSWTGDPDLSPMIGSIFFAVGAPTFFLIYAINSEFPSKLNRLRVRILLVILFMICLFCYYFSLNGTVVTNVFVENPIGKLAIIIGCTTVLCLPIPALMKQISKFLYWTKEKYILVSDIDLAYEQNILESDLNKKSWYVLHAINKELILLGNNPKPKLCTETKIIKLEDLCNIKMSIEEGDQDSTNEESTNDSTTNNNSLYN</sequence>
<feature type="compositionally biased region" description="Acidic residues" evidence="1">
    <location>
        <begin position="258"/>
        <end position="268"/>
    </location>
</feature>
<dbReference type="Proteomes" id="UP000433089">
    <property type="component" value="Unassembled WGS sequence"/>
</dbReference>
<reference evidence="3 4" key="1">
    <citation type="submission" date="2019-10" db="EMBL/GenBank/DDBJ databases">
        <authorList>
            <person name="Karimi E."/>
        </authorList>
    </citation>
    <scope>NUCLEOTIDE SEQUENCE [LARGE SCALE GENOMIC DNA]</scope>
    <source>
        <strain evidence="3">Bacillus sp. 348</strain>
    </source>
</reference>
<accession>A0A653TI81</accession>
<feature type="transmembrane region" description="Helical" evidence="2">
    <location>
        <begin position="51"/>
        <end position="77"/>
    </location>
</feature>
<dbReference type="RefSeq" id="WP_159159819.1">
    <property type="nucleotide sequence ID" value="NZ_LR732831.1"/>
</dbReference>
<feature type="transmembrane region" description="Helical" evidence="2">
    <location>
        <begin position="156"/>
        <end position="177"/>
    </location>
</feature>
<dbReference type="EMBL" id="CABWLH010000009">
    <property type="protein sequence ID" value="VXB81118.1"/>
    <property type="molecule type" value="Genomic_DNA"/>
</dbReference>
<feature type="transmembrane region" description="Helical" evidence="2">
    <location>
        <begin position="12"/>
        <end position="30"/>
    </location>
</feature>